<name>S8B5R6_PENO1</name>
<keyword evidence="3" id="KW-1185">Reference proteome</keyword>
<sequence length="123" mass="14841">MHTPPPRHDRSGMQRFVKLCIKYWRPPTYSQSDPRSGLPPRAVWMFALRATSERVHISTDFNLSQREKEAKIKTEKEKQITKEKKGKREKEKKREREKEKDKGEKGVVERSWSEWIRTDRMKM</sequence>
<feature type="compositionally biased region" description="Basic and acidic residues" evidence="1">
    <location>
        <begin position="65"/>
        <end position="108"/>
    </location>
</feature>
<dbReference type="EMBL" id="KB644412">
    <property type="protein sequence ID" value="EPS29932.1"/>
    <property type="molecule type" value="Genomic_DNA"/>
</dbReference>
<gene>
    <name evidence="2" type="ORF">PDE_04882</name>
</gene>
<dbReference type="Proteomes" id="UP000019376">
    <property type="component" value="Unassembled WGS sequence"/>
</dbReference>
<evidence type="ECO:0000256" key="1">
    <source>
        <dbReference type="SAM" id="MobiDB-lite"/>
    </source>
</evidence>
<dbReference type="AlphaFoldDB" id="S8B5R6"/>
<feature type="region of interest" description="Disordered" evidence="1">
    <location>
        <begin position="57"/>
        <end position="108"/>
    </location>
</feature>
<protein>
    <submittedName>
        <fullName evidence="2">Uncharacterized protein</fullName>
    </submittedName>
</protein>
<reference evidence="2 3" key="1">
    <citation type="journal article" date="2013" name="PLoS ONE">
        <title>Genomic and secretomic analyses reveal unique features of the lignocellulolytic enzyme system of Penicillium decumbens.</title>
        <authorList>
            <person name="Liu G."/>
            <person name="Zhang L."/>
            <person name="Wei X."/>
            <person name="Zou G."/>
            <person name="Qin Y."/>
            <person name="Ma L."/>
            <person name="Li J."/>
            <person name="Zheng H."/>
            <person name="Wang S."/>
            <person name="Wang C."/>
            <person name="Xun L."/>
            <person name="Zhao G.-P."/>
            <person name="Zhou Z."/>
            <person name="Qu Y."/>
        </authorList>
    </citation>
    <scope>NUCLEOTIDE SEQUENCE [LARGE SCALE GENOMIC DNA]</scope>
    <source>
        <strain evidence="3">114-2 / CGMCC 5302</strain>
    </source>
</reference>
<evidence type="ECO:0000313" key="3">
    <source>
        <dbReference type="Proteomes" id="UP000019376"/>
    </source>
</evidence>
<proteinExistence type="predicted"/>
<dbReference type="HOGENOM" id="CLU_2016050_0_0_1"/>
<accession>S8B5R6</accession>
<evidence type="ECO:0000313" key="2">
    <source>
        <dbReference type="EMBL" id="EPS29932.1"/>
    </source>
</evidence>
<organism evidence="2 3">
    <name type="scientific">Penicillium oxalicum (strain 114-2 / CGMCC 5302)</name>
    <name type="common">Penicillium decumbens</name>
    <dbReference type="NCBI Taxonomy" id="933388"/>
    <lineage>
        <taxon>Eukaryota</taxon>
        <taxon>Fungi</taxon>
        <taxon>Dikarya</taxon>
        <taxon>Ascomycota</taxon>
        <taxon>Pezizomycotina</taxon>
        <taxon>Eurotiomycetes</taxon>
        <taxon>Eurotiomycetidae</taxon>
        <taxon>Eurotiales</taxon>
        <taxon>Aspergillaceae</taxon>
        <taxon>Penicillium</taxon>
    </lineage>
</organism>